<feature type="compositionally biased region" description="Basic and acidic residues" evidence="2">
    <location>
        <begin position="799"/>
        <end position="809"/>
    </location>
</feature>
<organism evidence="5 6">
    <name type="scientific">Polychaeton citri CBS 116435</name>
    <dbReference type="NCBI Taxonomy" id="1314669"/>
    <lineage>
        <taxon>Eukaryota</taxon>
        <taxon>Fungi</taxon>
        <taxon>Dikarya</taxon>
        <taxon>Ascomycota</taxon>
        <taxon>Pezizomycotina</taxon>
        <taxon>Dothideomycetes</taxon>
        <taxon>Dothideomycetidae</taxon>
        <taxon>Capnodiales</taxon>
        <taxon>Capnodiaceae</taxon>
        <taxon>Polychaeton</taxon>
    </lineage>
</organism>
<feature type="compositionally biased region" description="Basic and acidic residues" evidence="2">
    <location>
        <begin position="1120"/>
        <end position="1158"/>
    </location>
</feature>
<accession>A0A9P4QAI3</accession>
<feature type="region of interest" description="Disordered" evidence="2">
    <location>
        <begin position="697"/>
        <end position="742"/>
    </location>
</feature>
<dbReference type="EMBL" id="MU003791">
    <property type="protein sequence ID" value="KAF2721346.1"/>
    <property type="molecule type" value="Genomic_DNA"/>
</dbReference>
<feature type="compositionally biased region" description="Basic and acidic residues" evidence="2">
    <location>
        <begin position="1009"/>
        <end position="1018"/>
    </location>
</feature>
<dbReference type="AlphaFoldDB" id="A0A9P4QAI3"/>
<feature type="compositionally biased region" description="Low complexity" evidence="2">
    <location>
        <begin position="726"/>
        <end position="740"/>
    </location>
</feature>
<feature type="compositionally biased region" description="Basic and acidic residues" evidence="2">
    <location>
        <begin position="1257"/>
        <end position="1271"/>
    </location>
</feature>
<feature type="region of interest" description="Disordered" evidence="2">
    <location>
        <begin position="1005"/>
        <end position="1053"/>
    </location>
</feature>
<dbReference type="GO" id="GO:0016906">
    <property type="term" value="F:sterol 3-beta-glucosyltransferase activity"/>
    <property type="evidence" value="ECO:0007669"/>
    <property type="project" value="UniProtKB-ARBA"/>
</dbReference>
<evidence type="ECO:0000313" key="6">
    <source>
        <dbReference type="Proteomes" id="UP000799441"/>
    </source>
</evidence>
<dbReference type="PANTHER" id="PTHR48050:SF13">
    <property type="entry name" value="STEROL 3-BETA-GLUCOSYLTRANSFERASE UGT80A2"/>
    <property type="match status" value="1"/>
</dbReference>
<evidence type="ECO:0000256" key="2">
    <source>
        <dbReference type="SAM" id="MobiDB-lite"/>
    </source>
</evidence>
<evidence type="ECO:0000256" key="1">
    <source>
        <dbReference type="ARBA" id="ARBA00022679"/>
    </source>
</evidence>
<sequence>MSPRHNSGQRADPPPAIPEQVLQQAEQAAAVDNDDDASRSEKRHAGHDVPPDHPDVASPTAADADVPPPAYGEEYGSFSKDQDGLGTKAKVGDDGRVNIRIDQRSKKLSDLLVPALRHQQDIADHEPKLSKPYIPPSLGGDASIPAPPPMNVVIHVVGSRGDVQPFVALGKVLTDTYGHRVRLATHGTFQKFVTENGLEFFNIGGDPAELMAFMVKNPGLMPGFDTLRTGDVGKRRKEIGEMIKGCWRSCYETGDGMGPSADDNTQEDWMSGSSVAGVDVDRPFIADVIIANPPSFAHIHCAEKLGIPLHMMFTMPYSPTQAFPHPLANIQSSNADPNITNYISYTLVETMTWQGLGDVINTFRARSLGLEPISLMWAPGMLQRLKIPYTYCWSPALIPKPKDWAQHISISGFYFLNLASNYTPDPDLQVFLDAGPPPVYIGFGSIVLDDPNAMTKLIFEAVEKTGQRALVSKGWGGVGADQLGIPDSVYMLGNVPHDWLFKHVSCVVHHGGAGTTAAGITAGRPTLVVPFFGDQPFWGSMVARAGAGPEPIHHKSLTSDNLASGIMKCLEPQSQEKAHAMAASIAKESGSNTGAQSFHQMLETDKLRCNLDPSRVAVWRLKRTQVRLSAFAATTLANEGQLTFAELKLFRPREYEVDDGPWDPVTGGATSIIGTASQMMMGIADMPIETLKALHIHPDSNKKPDGNNSPRGSRPGSVAGRNSQDTSAPATPTEPATTTPRGSVFNLEESLSKLNTQNSDSGTLSPGRGNKKSSFMAEALRGQLSKTTTRSRSGSRTRKGGESAGERDLSRMYDTAMGTGKGVQKIVGAGMKSPMDFTMALAQGFHNAPKLYNDDTVRKHEKVTDFKSGLRAATKEFGFGMYDGITGLATQPIRGAKKEGAAGFIKGVGKGIGGIMLKPGAAIFSIPGYTMKGVYKEMQQRMGSSVHNYIVAARTAQGYDDWNRSSARERSDIVERWSDMQKNLKKKKNPDEMMMEILSDTHRRNRQWLSDHRKDRVGMRSAEIPGYRDPESARLATEGSSQSGLQHAQTWEGRDSDNVAFEEAIRLSVQQTSKGNPDQDAAVERAIRASLTELSKSAGPGAQEESDEDALRRAMQASIEEAKQQNRHGDIDEDDLKRAIEQSMKEQKHKYSGDKEWSSDPDTEDDEDYKAAIAASKKDAIPTFQGQHLAGTTQEEFEHQQEKNPSGKTPTEADEEATVLKYVQRQSALEEEHRKQLADKGKGKRAETADDDENDEELQRALKISMHDSSNRGEASGT</sequence>
<dbReference type="Gene3D" id="3.40.50.2000">
    <property type="entry name" value="Glycogen Phosphorylase B"/>
    <property type="match status" value="2"/>
</dbReference>
<feature type="domain" description="Glycosyltransferase family 28 N-terminal" evidence="3">
    <location>
        <begin position="152"/>
        <end position="323"/>
    </location>
</feature>
<dbReference type="Proteomes" id="UP000799441">
    <property type="component" value="Unassembled WGS sequence"/>
</dbReference>
<dbReference type="InterPro" id="IPR003903">
    <property type="entry name" value="UIM_dom"/>
</dbReference>
<feature type="compositionally biased region" description="Low complexity" evidence="2">
    <location>
        <begin position="19"/>
        <end position="31"/>
    </location>
</feature>
<feature type="compositionally biased region" description="Polar residues" evidence="2">
    <location>
        <begin position="1038"/>
        <end position="1049"/>
    </location>
</feature>
<dbReference type="PANTHER" id="PTHR48050">
    <property type="entry name" value="STEROL 3-BETA-GLUCOSYLTRANSFERASE"/>
    <property type="match status" value="1"/>
</dbReference>
<dbReference type="InterPro" id="IPR004276">
    <property type="entry name" value="GlycoTrans_28_N"/>
</dbReference>
<feature type="domain" description="Erythromycin biosynthesis protein CIII-like C-terminal" evidence="4">
    <location>
        <begin position="484"/>
        <end position="586"/>
    </location>
</feature>
<comment type="caution">
    <text evidence="5">The sequence shown here is derived from an EMBL/GenBank/DDBJ whole genome shotgun (WGS) entry which is preliminary data.</text>
</comment>
<dbReference type="OrthoDB" id="5835829at2759"/>
<dbReference type="GO" id="GO:0005975">
    <property type="term" value="P:carbohydrate metabolic process"/>
    <property type="evidence" value="ECO:0007669"/>
    <property type="project" value="InterPro"/>
</dbReference>
<dbReference type="Pfam" id="PF02809">
    <property type="entry name" value="UIM"/>
    <property type="match status" value="4"/>
</dbReference>
<dbReference type="Pfam" id="PF06722">
    <property type="entry name" value="EryCIII-like_C"/>
    <property type="match status" value="1"/>
</dbReference>
<evidence type="ECO:0000259" key="3">
    <source>
        <dbReference type="Pfam" id="PF03033"/>
    </source>
</evidence>
<dbReference type="InterPro" id="IPR010610">
    <property type="entry name" value="EryCIII-like_C"/>
</dbReference>
<feature type="region of interest" description="Disordered" evidence="2">
    <location>
        <begin position="781"/>
        <end position="809"/>
    </location>
</feature>
<dbReference type="InterPro" id="IPR002213">
    <property type="entry name" value="UDP_glucos_trans"/>
</dbReference>
<feature type="compositionally biased region" description="Polar residues" evidence="2">
    <location>
        <begin position="1184"/>
        <end position="1194"/>
    </location>
</feature>
<dbReference type="Pfam" id="PF03033">
    <property type="entry name" value="Glyco_transf_28"/>
    <property type="match status" value="1"/>
</dbReference>
<dbReference type="PROSITE" id="PS50330">
    <property type="entry name" value="UIM"/>
    <property type="match status" value="1"/>
</dbReference>
<name>A0A9P4QAI3_9PEZI</name>
<proteinExistence type="predicted"/>
<keyword evidence="6" id="KW-1185">Reference proteome</keyword>
<feature type="compositionally biased region" description="Low complexity" evidence="2">
    <location>
        <begin position="56"/>
        <end position="65"/>
    </location>
</feature>
<dbReference type="SUPFAM" id="SSF53756">
    <property type="entry name" value="UDP-Glycosyltransferase/glycogen phosphorylase"/>
    <property type="match status" value="1"/>
</dbReference>
<feature type="region of interest" description="Disordered" evidence="2">
    <location>
        <begin position="1"/>
        <end position="92"/>
    </location>
</feature>
<gene>
    <name evidence="5" type="ORF">K431DRAFT_224520</name>
</gene>
<feature type="compositionally biased region" description="Basic and acidic residues" evidence="2">
    <location>
        <begin position="46"/>
        <end position="55"/>
    </location>
</feature>
<dbReference type="SMART" id="SM00726">
    <property type="entry name" value="UIM"/>
    <property type="match status" value="7"/>
</dbReference>
<feature type="region of interest" description="Disordered" evidence="2">
    <location>
        <begin position="1092"/>
        <end position="1278"/>
    </location>
</feature>
<feature type="compositionally biased region" description="Acidic residues" evidence="2">
    <location>
        <begin position="1159"/>
        <end position="1168"/>
    </location>
</feature>
<feature type="compositionally biased region" description="Basic and acidic residues" evidence="2">
    <location>
        <begin position="1228"/>
        <end position="1248"/>
    </location>
</feature>
<dbReference type="InterPro" id="IPR050426">
    <property type="entry name" value="Glycosyltransferase_28"/>
</dbReference>
<protein>
    <submittedName>
        <fullName evidence="5">Glycosyltransferase family 1 protein</fullName>
    </submittedName>
</protein>
<dbReference type="CDD" id="cd03784">
    <property type="entry name" value="GT1_Gtf-like"/>
    <property type="match status" value="1"/>
</dbReference>
<reference evidence="5" key="1">
    <citation type="journal article" date="2020" name="Stud. Mycol.">
        <title>101 Dothideomycetes genomes: a test case for predicting lifestyles and emergence of pathogens.</title>
        <authorList>
            <person name="Haridas S."/>
            <person name="Albert R."/>
            <person name="Binder M."/>
            <person name="Bloem J."/>
            <person name="Labutti K."/>
            <person name="Salamov A."/>
            <person name="Andreopoulos B."/>
            <person name="Baker S."/>
            <person name="Barry K."/>
            <person name="Bills G."/>
            <person name="Bluhm B."/>
            <person name="Cannon C."/>
            <person name="Castanera R."/>
            <person name="Culley D."/>
            <person name="Daum C."/>
            <person name="Ezra D."/>
            <person name="Gonzalez J."/>
            <person name="Henrissat B."/>
            <person name="Kuo A."/>
            <person name="Liang C."/>
            <person name="Lipzen A."/>
            <person name="Lutzoni F."/>
            <person name="Magnuson J."/>
            <person name="Mondo S."/>
            <person name="Nolan M."/>
            <person name="Ohm R."/>
            <person name="Pangilinan J."/>
            <person name="Park H.-J."/>
            <person name="Ramirez L."/>
            <person name="Alfaro M."/>
            <person name="Sun H."/>
            <person name="Tritt A."/>
            <person name="Yoshinaga Y."/>
            <person name="Zwiers L.-H."/>
            <person name="Turgeon B."/>
            <person name="Goodwin S."/>
            <person name="Spatafora J."/>
            <person name="Crous P."/>
            <person name="Grigoriev I."/>
        </authorList>
    </citation>
    <scope>NUCLEOTIDE SEQUENCE</scope>
    <source>
        <strain evidence="5">CBS 116435</strain>
    </source>
</reference>
<dbReference type="FunFam" id="3.40.50.2000:FF:000009">
    <property type="entry name" value="Sterol 3-beta-glucosyltransferase UGT80A2"/>
    <property type="match status" value="1"/>
</dbReference>
<keyword evidence="1" id="KW-0808">Transferase</keyword>
<evidence type="ECO:0000313" key="5">
    <source>
        <dbReference type="EMBL" id="KAF2721346.1"/>
    </source>
</evidence>
<dbReference type="FunFam" id="3.40.50.2000:FF:000100">
    <property type="entry name" value="Glycosyltransferase family 1 protein"/>
    <property type="match status" value="1"/>
</dbReference>
<evidence type="ECO:0000259" key="4">
    <source>
        <dbReference type="Pfam" id="PF06722"/>
    </source>
</evidence>